<proteinExistence type="predicted"/>
<accession>A0A5S9IKE5</accession>
<evidence type="ECO:0000259" key="1">
    <source>
        <dbReference type="Pfam" id="PF01642"/>
    </source>
</evidence>
<dbReference type="InterPro" id="IPR006099">
    <property type="entry name" value="MeMalonylCoA_mutase_a/b_cat"/>
</dbReference>
<feature type="domain" description="Methylmalonyl-CoA mutase alpha/beta chain catalytic" evidence="1">
    <location>
        <begin position="97"/>
        <end position="426"/>
    </location>
</feature>
<dbReference type="SUPFAM" id="SSF51703">
    <property type="entry name" value="Cobalamin (vitamin B12)-dependent enzymes"/>
    <property type="match status" value="1"/>
</dbReference>
<evidence type="ECO:0000313" key="2">
    <source>
        <dbReference type="EMBL" id="BBM82680.1"/>
    </source>
</evidence>
<dbReference type="GO" id="GO:0031419">
    <property type="term" value="F:cobalamin binding"/>
    <property type="evidence" value="ECO:0007669"/>
    <property type="project" value="InterPro"/>
</dbReference>
<gene>
    <name evidence="2" type="ORF">UABAM_01023</name>
</gene>
<dbReference type="PANTHER" id="PTHR48101:SF1">
    <property type="entry name" value="METHYLMALONYL-COA MUTASE, LARGE SUBUNIT"/>
    <property type="match status" value="1"/>
</dbReference>
<dbReference type="InterPro" id="IPR016176">
    <property type="entry name" value="Cbl-dep_enz_cat"/>
</dbReference>
<organism evidence="2 3">
    <name type="scientific">Uabimicrobium amorphum</name>
    <dbReference type="NCBI Taxonomy" id="2596890"/>
    <lineage>
        <taxon>Bacteria</taxon>
        <taxon>Pseudomonadati</taxon>
        <taxon>Planctomycetota</taxon>
        <taxon>Candidatus Uabimicrobiia</taxon>
        <taxon>Candidatus Uabimicrobiales</taxon>
        <taxon>Candidatus Uabimicrobiaceae</taxon>
        <taxon>Candidatus Uabimicrobium</taxon>
    </lineage>
</organism>
<evidence type="ECO:0000313" key="3">
    <source>
        <dbReference type="Proteomes" id="UP000326354"/>
    </source>
</evidence>
<name>A0A5S9IKE5_UABAM</name>
<protein>
    <submittedName>
        <fullName evidence="2">Methylmalonyl-CoA mutase small subunit</fullName>
    </submittedName>
</protein>
<dbReference type="Proteomes" id="UP000326354">
    <property type="component" value="Chromosome"/>
</dbReference>
<dbReference type="AlphaFoldDB" id="A0A5S9IKE5"/>
<reference evidence="2 3" key="1">
    <citation type="submission" date="2019-08" db="EMBL/GenBank/DDBJ databases">
        <title>Complete genome sequence of Candidatus Uab amorphum.</title>
        <authorList>
            <person name="Shiratori T."/>
            <person name="Suzuki S."/>
            <person name="Kakizawa Y."/>
            <person name="Ishida K."/>
        </authorList>
    </citation>
    <scope>NUCLEOTIDE SEQUENCE [LARGE SCALE GENOMIC DNA]</scope>
    <source>
        <strain evidence="2 3">SRT547</strain>
    </source>
</reference>
<dbReference type="PANTHER" id="PTHR48101">
    <property type="entry name" value="METHYLMALONYL-COA MUTASE, MITOCHONDRIAL-RELATED"/>
    <property type="match status" value="1"/>
</dbReference>
<dbReference type="GO" id="GO:0016866">
    <property type="term" value="F:intramolecular transferase activity"/>
    <property type="evidence" value="ECO:0007669"/>
    <property type="project" value="InterPro"/>
</dbReference>
<dbReference type="Gene3D" id="3.20.20.240">
    <property type="entry name" value="Methylmalonyl-CoA mutase"/>
    <property type="match status" value="1"/>
</dbReference>
<dbReference type="EMBL" id="AP019860">
    <property type="protein sequence ID" value="BBM82680.1"/>
    <property type="molecule type" value="Genomic_DNA"/>
</dbReference>
<sequence length="481" mass="54385">MLFSDFQPASHQQWKDKISQELKERDFSEIVSQTDENFDILPFYQQADTAHLDMNCFSHSKECFYPQNTWKSFLPINNNSLEHGTQNLELIFDNFQGNSGISIEQDLDLVLKNIQVQNVDLCFTAGLQSIATLELIKKYNQKHNTTIRGSIDNDPIIELFIRGQIASSDDITRCKNVVESCAKLENFTGLSVQGQNFQELGANKVQELAFTFTAAIEYCDKLTDLGLSYETIVSNMQFSFGISGNYFLEIAKLRAAKLLWANIASQLNMSQCFPILLHGKTSIYNKSLQDSHNNIIRATIEAMAAISGGCHGLTIYPYDYPTSSKQGLRIAKNIHHILKEEAFFDQCLNAASGAYYIEQLTQQLANSAWKLIQQVEEKGGFLQATDFIRESITAQRQKKEQDFLQKKAILVGVNKYEMDNKPEKVSQPVEETTTTYGKPLITPQQVKEALKMHDYNTIAKSLCSYSIENSLPKYAPTTLAE</sequence>
<dbReference type="KEGG" id="uam:UABAM_01023"/>
<keyword evidence="3" id="KW-1185">Reference proteome</keyword>
<dbReference type="Pfam" id="PF01642">
    <property type="entry name" value="MM_CoA_mutase"/>
    <property type="match status" value="1"/>
</dbReference>